<evidence type="ECO:0000256" key="1">
    <source>
        <dbReference type="SAM" id="SignalP"/>
    </source>
</evidence>
<feature type="chain" id="PRO_5043333441" evidence="1">
    <location>
        <begin position="21"/>
        <end position="141"/>
    </location>
</feature>
<dbReference type="AlphaFoldDB" id="A0AAT9FII1"/>
<evidence type="ECO:0000313" key="2">
    <source>
        <dbReference type="EMBL" id="BDS05745.1"/>
    </source>
</evidence>
<dbReference type="EMBL" id="AP026866">
    <property type="protein sequence ID" value="BDS05745.1"/>
    <property type="molecule type" value="Genomic_DNA"/>
</dbReference>
<keyword evidence="1" id="KW-0732">Signal</keyword>
<protein>
    <submittedName>
        <fullName evidence="2">Uncharacterized protein</fullName>
    </submittedName>
</protein>
<accession>A0AAT9FII1</accession>
<organism evidence="2">
    <name type="scientific">Oceaniferula spumae</name>
    <dbReference type="NCBI Taxonomy" id="2979115"/>
    <lineage>
        <taxon>Bacteria</taxon>
        <taxon>Pseudomonadati</taxon>
        <taxon>Verrucomicrobiota</taxon>
        <taxon>Verrucomicrobiia</taxon>
        <taxon>Verrucomicrobiales</taxon>
        <taxon>Verrucomicrobiaceae</taxon>
        <taxon>Oceaniferula</taxon>
    </lineage>
</organism>
<dbReference type="KEGG" id="osu:NT6N_07850"/>
<proteinExistence type="predicted"/>
<reference evidence="2" key="1">
    <citation type="submission" date="2024-07" db="EMBL/GenBank/DDBJ databases">
        <title>Complete genome sequence of Verrucomicrobiaceae bacterium NT6N.</title>
        <authorList>
            <person name="Huang C."/>
            <person name="Takami H."/>
            <person name="Hamasaki K."/>
        </authorList>
    </citation>
    <scope>NUCLEOTIDE SEQUENCE</scope>
    <source>
        <strain evidence="2">NT6N</strain>
    </source>
</reference>
<sequence length="141" mass="15335">MKTILSAIIALCCLCSQSIAGGSVDLGQITKVLKTDPGLWKHLDSTLNFDAGGSATRLGRHWPHLGGARIGPYVIRVTSKSADKTPFELTVHCEQVFYDKDGKVLPMKNGEVTDEIIKNTVRVGEKVISVSLAPWKEEAEE</sequence>
<feature type="signal peptide" evidence="1">
    <location>
        <begin position="1"/>
        <end position="20"/>
    </location>
</feature>
<name>A0AAT9FII1_9BACT</name>
<gene>
    <name evidence="2" type="ORF">NT6N_07850</name>
</gene>